<feature type="transmembrane region" description="Helical" evidence="1">
    <location>
        <begin position="61"/>
        <end position="84"/>
    </location>
</feature>
<proteinExistence type="predicted"/>
<protein>
    <submittedName>
        <fullName evidence="2">Unannotated protein</fullName>
    </submittedName>
</protein>
<organism evidence="2">
    <name type="scientific">freshwater metagenome</name>
    <dbReference type="NCBI Taxonomy" id="449393"/>
    <lineage>
        <taxon>unclassified sequences</taxon>
        <taxon>metagenomes</taxon>
        <taxon>ecological metagenomes</taxon>
    </lineage>
</organism>
<keyword evidence="1" id="KW-0812">Transmembrane</keyword>
<reference evidence="2" key="1">
    <citation type="submission" date="2020-05" db="EMBL/GenBank/DDBJ databases">
        <authorList>
            <person name="Chiriac C."/>
            <person name="Salcher M."/>
            <person name="Ghai R."/>
            <person name="Kavagutti S V."/>
        </authorList>
    </citation>
    <scope>NUCLEOTIDE SEQUENCE</scope>
</reference>
<evidence type="ECO:0000313" key="2">
    <source>
        <dbReference type="EMBL" id="CAB4983080.1"/>
    </source>
</evidence>
<sequence length="92" mass="9541">MPGVTVRALLVCVLSFGALVLISRSKSEGSNASKVIRVSTEKTPLYKEPEREHRLTSLASLSIGAMVAGALVAIAISVAIAYIVGTVTSLLS</sequence>
<keyword evidence="1" id="KW-0472">Membrane</keyword>
<dbReference type="AlphaFoldDB" id="A0A6J7MPN6"/>
<dbReference type="EMBL" id="CAFBOT010000021">
    <property type="protein sequence ID" value="CAB4983080.1"/>
    <property type="molecule type" value="Genomic_DNA"/>
</dbReference>
<evidence type="ECO:0000256" key="1">
    <source>
        <dbReference type="SAM" id="Phobius"/>
    </source>
</evidence>
<accession>A0A6J7MPN6</accession>
<feature type="transmembrane region" description="Helical" evidence="1">
    <location>
        <begin position="6"/>
        <end position="23"/>
    </location>
</feature>
<keyword evidence="1" id="KW-1133">Transmembrane helix</keyword>
<name>A0A6J7MPN6_9ZZZZ</name>
<gene>
    <name evidence="2" type="ORF">UFOPK4000_00218</name>
</gene>